<feature type="domain" description="F-box" evidence="1">
    <location>
        <begin position="21"/>
        <end position="68"/>
    </location>
</feature>
<evidence type="ECO:0000313" key="3">
    <source>
        <dbReference type="Proteomes" id="UP001141806"/>
    </source>
</evidence>
<dbReference type="InterPro" id="IPR032675">
    <property type="entry name" value="LRR_dom_sf"/>
</dbReference>
<dbReference type="EMBL" id="JAMYWD010000004">
    <property type="protein sequence ID" value="KAJ4973403.1"/>
    <property type="molecule type" value="Genomic_DNA"/>
</dbReference>
<dbReference type="InterPro" id="IPR036047">
    <property type="entry name" value="F-box-like_dom_sf"/>
</dbReference>
<comment type="caution">
    <text evidence="2">The sequence shown here is derived from an EMBL/GenBank/DDBJ whole genome shotgun (WGS) entry which is preliminary data.</text>
</comment>
<evidence type="ECO:0000313" key="2">
    <source>
        <dbReference type="EMBL" id="KAJ4973403.1"/>
    </source>
</evidence>
<dbReference type="GO" id="GO:0005737">
    <property type="term" value="C:cytoplasm"/>
    <property type="evidence" value="ECO:0007669"/>
    <property type="project" value="TreeGrafter"/>
</dbReference>
<dbReference type="Gene3D" id="3.80.10.10">
    <property type="entry name" value="Ribonuclease Inhibitor"/>
    <property type="match status" value="1"/>
</dbReference>
<accession>A0A9Q0KMM7</accession>
<dbReference type="Proteomes" id="UP001141806">
    <property type="component" value="Unassembled WGS sequence"/>
</dbReference>
<dbReference type="PANTHER" id="PTHR13382:SF16">
    <property type="entry name" value="F-BOX PROTEIN SKIP28"/>
    <property type="match status" value="1"/>
</dbReference>
<gene>
    <name evidence="2" type="ORF">NE237_006577</name>
</gene>
<dbReference type="InterPro" id="IPR001810">
    <property type="entry name" value="F-box_dom"/>
</dbReference>
<organism evidence="2 3">
    <name type="scientific">Protea cynaroides</name>
    <dbReference type="NCBI Taxonomy" id="273540"/>
    <lineage>
        <taxon>Eukaryota</taxon>
        <taxon>Viridiplantae</taxon>
        <taxon>Streptophyta</taxon>
        <taxon>Embryophyta</taxon>
        <taxon>Tracheophyta</taxon>
        <taxon>Spermatophyta</taxon>
        <taxon>Magnoliopsida</taxon>
        <taxon>Proteales</taxon>
        <taxon>Proteaceae</taxon>
        <taxon>Protea</taxon>
    </lineage>
</organism>
<sequence>MESPLFDDKEENHEFGSLYDSQPEEGEPHEALFFVLAYLQLRERLSVRVVCKSLRDAVDNDVLLWLDIFIEPPLSYRLLNDALFKITSKAHGRLRTLSLKRCVKITDDGLQRVIENNPHINKLYVPACTTLTGNGIVTIVKMLTDHSQDLKHLRLHGMYGITKQHIETILSCLKVQKEDQKQSILFFYHRRFSPLIHWDTAHPIDVGVCPKCSDVRQVFDCPRDSCKWKKEHPLLECRGCFPCVPRCEECGGCIDWDELGETVCMDILCSDCWLRLPKCNLCNRPYCNLHADHRTFLSDNTGFICASCHISSTRNLDWWSSGLEEYMIGDY</sequence>
<dbReference type="SUPFAM" id="SSF52047">
    <property type="entry name" value="RNI-like"/>
    <property type="match status" value="1"/>
</dbReference>
<protein>
    <recommendedName>
        <fullName evidence="1">F-box domain-containing protein</fullName>
    </recommendedName>
</protein>
<dbReference type="SUPFAM" id="SSF81383">
    <property type="entry name" value="F-box domain"/>
    <property type="match status" value="1"/>
</dbReference>
<dbReference type="OrthoDB" id="10044893at2759"/>
<reference evidence="2" key="1">
    <citation type="journal article" date="2023" name="Plant J.">
        <title>The genome of the king protea, Protea cynaroides.</title>
        <authorList>
            <person name="Chang J."/>
            <person name="Duong T.A."/>
            <person name="Schoeman C."/>
            <person name="Ma X."/>
            <person name="Roodt D."/>
            <person name="Barker N."/>
            <person name="Li Z."/>
            <person name="Van de Peer Y."/>
            <person name="Mizrachi E."/>
        </authorList>
    </citation>
    <scope>NUCLEOTIDE SEQUENCE</scope>
    <source>
        <tissue evidence="2">Young leaves</tissue>
    </source>
</reference>
<dbReference type="PROSITE" id="PS50181">
    <property type="entry name" value="FBOX"/>
    <property type="match status" value="1"/>
</dbReference>
<dbReference type="InterPro" id="IPR050648">
    <property type="entry name" value="F-box_LRR-repeat"/>
</dbReference>
<dbReference type="PANTHER" id="PTHR13382">
    <property type="entry name" value="MITOCHONDRIAL ATP SYNTHASE COUPLING FACTOR B"/>
    <property type="match status" value="1"/>
</dbReference>
<keyword evidence="3" id="KW-1185">Reference proteome</keyword>
<name>A0A9Q0KMM7_9MAGN</name>
<dbReference type="Pfam" id="PF12937">
    <property type="entry name" value="F-box-like"/>
    <property type="match status" value="1"/>
</dbReference>
<dbReference type="AlphaFoldDB" id="A0A9Q0KMM7"/>
<proteinExistence type="predicted"/>
<evidence type="ECO:0000259" key="1">
    <source>
        <dbReference type="PROSITE" id="PS50181"/>
    </source>
</evidence>